<dbReference type="Gene3D" id="1.10.260.40">
    <property type="entry name" value="lambda repressor-like DNA-binding domains"/>
    <property type="match status" value="1"/>
</dbReference>
<accession>M2BD40</accession>
<dbReference type="HOGENOM" id="CLU_066192_25_1_12"/>
<dbReference type="PANTHER" id="PTHR40661:SF3">
    <property type="entry name" value="FELS-1 PROPHAGE TRANSCRIPTIONAL REGULATOR"/>
    <property type="match status" value="1"/>
</dbReference>
<dbReference type="InterPro" id="IPR001387">
    <property type="entry name" value="Cro/C1-type_HTH"/>
</dbReference>
<evidence type="ECO:0000259" key="4">
    <source>
        <dbReference type="PROSITE" id="PS50943"/>
    </source>
</evidence>
<dbReference type="Pfam" id="PF07022">
    <property type="entry name" value="Phage_CI_repr"/>
    <property type="match status" value="1"/>
</dbReference>
<dbReference type="SUPFAM" id="SSF47413">
    <property type="entry name" value="lambda repressor-like DNA-binding domains"/>
    <property type="match status" value="1"/>
</dbReference>
<proteinExistence type="predicted"/>
<evidence type="ECO:0000256" key="2">
    <source>
        <dbReference type="ARBA" id="ARBA00023125"/>
    </source>
</evidence>
<dbReference type="PROSITE" id="PS50943">
    <property type="entry name" value="HTH_CROC1"/>
    <property type="match status" value="1"/>
</dbReference>
<dbReference type="PANTHER" id="PTHR40661">
    <property type="match status" value="1"/>
</dbReference>
<dbReference type="PATRIC" id="fig|999437.3.peg.2727"/>
<sequence length="92" mass="10558">MLEFWKRIKILLKDKNINQQNLAASLDIPSDTFSKWIQKDRLPDAEQTYKIANALGVSVEYLVTGIQSGNKEKIDRIVENLTIAIEDIKNLK</sequence>
<dbReference type="AlphaFoldDB" id="M2BD40"/>
<dbReference type="OrthoDB" id="362193at2"/>
<name>M2BD40_TREDN</name>
<dbReference type="GO" id="GO:0003677">
    <property type="term" value="F:DNA binding"/>
    <property type="evidence" value="ECO:0007669"/>
    <property type="project" value="UniProtKB-KW"/>
</dbReference>
<organism evidence="5 6">
    <name type="scientific">Treponema denticola SP33</name>
    <dbReference type="NCBI Taxonomy" id="999437"/>
    <lineage>
        <taxon>Bacteria</taxon>
        <taxon>Pseudomonadati</taxon>
        <taxon>Spirochaetota</taxon>
        <taxon>Spirochaetia</taxon>
        <taxon>Spirochaetales</taxon>
        <taxon>Treponemataceae</taxon>
        <taxon>Treponema</taxon>
    </lineage>
</organism>
<dbReference type="InterPro" id="IPR010982">
    <property type="entry name" value="Lambda_DNA-bd_dom_sf"/>
</dbReference>
<comment type="caution">
    <text evidence="5">The sequence shown here is derived from an EMBL/GenBank/DDBJ whole genome shotgun (WGS) entry which is preliminary data.</text>
</comment>
<keyword evidence="3" id="KW-0804">Transcription</keyword>
<evidence type="ECO:0000313" key="6">
    <source>
        <dbReference type="Proteomes" id="UP000016183"/>
    </source>
</evidence>
<reference evidence="5 6" key="1">
    <citation type="submission" date="2012-01" db="EMBL/GenBank/DDBJ databases">
        <title>The Genome Sequence of Treponema denticola SP33.</title>
        <authorList>
            <consortium name="The Broad Institute Genome Sequencing Platform"/>
            <person name="Earl A."/>
            <person name="Ward D."/>
            <person name="Feldgarden M."/>
            <person name="Gevers D."/>
            <person name="Blanton J.M."/>
            <person name="Fenno C.J."/>
            <person name="Baranova O.V."/>
            <person name="Mathney J."/>
            <person name="Dewhirst F.E."/>
            <person name="Izard J."/>
            <person name="Young S.K."/>
            <person name="Zeng Q."/>
            <person name="Gargeya S."/>
            <person name="Fitzgerald M."/>
            <person name="Haas B."/>
            <person name="Abouelleil A."/>
            <person name="Alvarado L."/>
            <person name="Arachchi H.M."/>
            <person name="Berlin A."/>
            <person name="Chapman S.B."/>
            <person name="Gearin G."/>
            <person name="Goldberg J."/>
            <person name="Griggs A."/>
            <person name="Gujja S."/>
            <person name="Hansen M."/>
            <person name="Heiman D."/>
            <person name="Howarth C."/>
            <person name="Larimer J."/>
            <person name="Lui A."/>
            <person name="MacDonald P.J.P."/>
            <person name="McCowen C."/>
            <person name="Montmayeur A."/>
            <person name="Murphy C."/>
            <person name="Neiman D."/>
            <person name="Pearson M."/>
            <person name="Priest M."/>
            <person name="Roberts A."/>
            <person name="Saif S."/>
            <person name="Shea T."/>
            <person name="Sisk P."/>
            <person name="Stolte C."/>
            <person name="Sykes S."/>
            <person name="Wortman J."/>
            <person name="Nusbaum C."/>
            <person name="Birren B."/>
        </authorList>
    </citation>
    <scope>NUCLEOTIDE SEQUENCE [LARGE SCALE GENOMIC DNA]</scope>
    <source>
        <strain evidence="5 6">SP33</strain>
    </source>
</reference>
<protein>
    <recommendedName>
        <fullName evidence="4">HTH cro/C1-type domain-containing protein</fullName>
    </recommendedName>
</protein>
<dbReference type="EMBL" id="AGDZ01000039">
    <property type="protein sequence ID" value="EMB19548.1"/>
    <property type="molecule type" value="Genomic_DNA"/>
</dbReference>
<dbReference type="CDD" id="cd00093">
    <property type="entry name" value="HTH_XRE"/>
    <property type="match status" value="1"/>
</dbReference>
<keyword evidence="2" id="KW-0238">DNA-binding</keyword>
<dbReference type="Proteomes" id="UP000016183">
    <property type="component" value="Unassembled WGS sequence"/>
</dbReference>
<dbReference type="InterPro" id="IPR010744">
    <property type="entry name" value="Phage_CI_N"/>
</dbReference>
<evidence type="ECO:0000256" key="1">
    <source>
        <dbReference type="ARBA" id="ARBA00023015"/>
    </source>
</evidence>
<gene>
    <name evidence="5" type="ORF">HMPREF9733_02648</name>
</gene>
<dbReference type="GO" id="GO:0045892">
    <property type="term" value="P:negative regulation of DNA-templated transcription"/>
    <property type="evidence" value="ECO:0007669"/>
    <property type="project" value="InterPro"/>
</dbReference>
<evidence type="ECO:0000256" key="3">
    <source>
        <dbReference type="ARBA" id="ARBA00023163"/>
    </source>
</evidence>
<feature type="domain" description="HTH cro/C1-type" evidence="4">
    <location>
        <begin position="8"/>
        <end position="62"/>
    </location>
</feature>
<evidence type="ECO:0000313" key="5">
    <source>
        <dbReference type="EMBL" id="EMB19548.1"/>
    </source>
</evidence>
<dbReference type="RefSeq" id="WP_010697647.1">
    <property type="nucleotide sequence ID" value="NZ_KB442455.1"/>
</dbReference>
<keyword evidence="1" id="KW-0805">Transcription regulation</keyword>
<dbReference type="SMART" id="SM00530">
    <property type="entry name" value="HTH_XRE"/>
    <property type="match status" value="1"/>
</dbReference>